<feature type="region of interest" description="Disordered" evidence="5">
    <location>
        <begin position="139"/>
        <end position="191"/>
    </location>
</feature>
<accession>A0A5C5TSA0</accession>
<dbReference type="EMBL" id="VOHE01000009">
    <property type="protein sequence ID" value="TWT17153.1"/>
    <property type="molecule type" value="Genomic_DNA"/>
</dbReference>
<dbReference type="GO" id="GO:0006508">
    <property type="term" value="P:proteolysis"/>
    <property type="evidence" value="ECO:0007669"/>
    <property type="project" value="UniProtKB-KW"/>
</dbReference>
<evidence type="ECO:0000256" key="3">
    <source>
        <dbReference type="ARBA" id="ARBA00022801"/>
    </source>
</evidence>
<organism evidence="6 7">
    <name type="scientific">Luteimonas wenzhouensis</name>
    <dbReference type="NCBI Taxonomy" id="2599615"/>
    <lineage>
        <taxon>Bacteria</taxon>
        <taxon>Pseudomonadati</taxon>
        <taxon>Pseudomonadota</taxon>
        <taxon>Gammaproteobacteria</taxon>
        <taxon>Lysobacterales</taxon>
        <taxon>Lysobacteraceae</taxon>
        <taxon>Luteimonas</taxon>
    </lineage>
</organism>
<gene>
    <name evidence="6" type="ORF">FQY79_13725</name>
</gene>
<evidence type="ECO:0000313" key="7">
    <source>
        <dbReference type="Proteomes" id="UP000315949"/>
    </source>
</evidence>
<keyword evidence="3" id="KW-0378">Hydrolase</keyword>
<dbReference type="InterPro" id="IPR012548">
    <property type="entry name" value="MATCAP"/>
</dbReference>
<comment type="caution">
    <text evidence="6">The sequence shown here is derived from an EMBL/GenBank/DDBJ whole genome shotgun (WGS) entry which is preliminary data.</text>
</comment>
<dbReference type="AlphaFoldDB" id="A0A5C5TSA0"/>
<keyword evidence="4" id="KW-0482">Metalloprotease</keyword>
<feature type="compositionally biased region" description="Basic residues" evidence="5">
    <location>
        <begin position="81"/>
        <end position="110"/>
    </location>
</feature>
<evidence type="ECO:0000256" key="4">
    <source>
        <dbReference type="ARBA" id="ARBA00023049"/>
    </source>
</evidence>
<protein>
    <submittedName>
        <fullName evidence="6">DUF1704 domain-containing protein</fullName>
    </submittedName>
</protein>
<feature type="region of interest" description="Disordered" evidence="5">
    <location>
        <begin position="22"/>
        <end position="125"/>
    </location>
</feature>
<evidence type="ECO:0000313" key="6">
    <source>
        <dbReference type="EMBL" id="TWT17153.1"/>
    </source>
</evidence>
<feature type="compositionally biased region" description="Basic and acidic residues" evidence="5">
    <location>
        <begin position="139"/>
        <end position="150"/>
    </location>
</feature>
<keyword evidence="7" id="KW-1185">Reference proteome</keyword>
<dbReference type="Pfam" id="PF08014">
    <property type="entry name" value="MATCAP"/>
    <property type="match status" value="1"/>
</dbReference>
<name>A0A5C5TSA0_9GAMM</name>
<dbReference type="PANTHER" id="PTHR31817">
    <property type="match status" value="1"/>
</dbReference>
<dbReference type="SMART" id="SM01154">
    <property type="entry name" value="DUF1704"/>
    <property type="match status" value="1"/>
</dbReference>
<evidence type="ECO:0000256" key="1">
    <source>
        <dbReference type="ARBA" id="ARBA00001947"/>
    </source>
</evidence>
<dbReference type="GO" id="GO:0080164">
    <property type="term" value="P:regulation of nitric oxide metabolic process"/>
    <property type="evidence" value="ECO:0007669"/>
    <property type="project" value="TreeGrafter"/>
</dbReference>
<evidence type="ECO:0000256" key="5">
    <source>
        <dbReference type="SAM" id="MobiDB-lite"/>
    </source>
</evidence>
<comment type="cofactor">
    <cofactor evidence="1">
        <name>Zn(2+)</name>
        <dbReference type="ChEBI" id="CHEBI:29105"/>
    </cofactor>
</comment>
<dbReference type="Proteomes" id="UP000315949">
    <property type="component" value="Unassembled WGS sequence"/>
</dbReference>
<proteinExistence type="predicted"/>
<feature type="compositionally biased region" description="Low complexity" evidence="5">
    <location>
        <begin position="168"/>
        <end position="183"/>
    </location>
</feature>
<dbReference type="OrthoDB" id="9785840at2"/>
<reference evidence="6 7" key="1">
    <citation type="submission" date="2019-07" db="EMBL/GenBank/DDBJ databases">
        <title>Luteimonas sp. YD-1 nov., isolated from acidic soil.</title>
        <authorList>
            <person name="Zhou J."/>
        </authorList>
    </citation>
    <scope>NUCLEOTIDE SEQUENCE [LARGE SCALE GENOMIC DNA]</scope>
    <source>
        <strain evidence="6 7">YD-1</strain>
    </source>
</reference>
<keyword evidence="2" id="KW-0645">Protease</keyword>
<sequence length="585" mass="63201">MLGPGGLARGAARDGSGALARTLGPLLRHGRGAHRATPGALGDGAADRPAQLQPPPRRRRRRPCAAGGESRHRARPEHGCPRRLARGRRPLRRRAAPHAGARPRPRRARQRALADRRPFPGVGVRPLGRARVHHLARVQEDLHGRVDRPGGHRRPARPAAGPARGGRADPPGVPEAAVNAAAPPRHREGRELPPVAAQVDATLLGIDAGLDWLLALNPLGTDALWREFEGSGHARVSPLRYAEPVLDLDAMRRRLLALPMDRIESPLLAGLLGEKQRDLVHVLDLVRLRGTAAFIDASVALFGTVEPELLALARRLLEQVVPGEPLEADLGVDAVVAAVEDEVAWYRGQVPDFSLDVVVDADIGSLMMVSNGRLYLDAGLRLPSARLQPLLQHEVGTHVVTHYNGSRQPLRQLGAGLAGYDPLQEGLGVLAEFLAGYLPGERLRILAARVIAADMAVRRQGIPAIFACLHEQHGFATDEAFDVAVRALRGGGLTKDAVYLRGLCELLEDLGQGGAFEPLFAGKFALRHRRALDRLVEEGWAVPPRLLPRYATAPGFRDALAQCRRLDVSELHHAHPTPLPLDLSP</sequence>
<evidence type="ECO:0000256" key="2">
    <source>
        <dbReference type="ARBA" id="ARBA00022670"/>
    </source>
</evidence>
<dbReference type="GO" id="GO:0008237">
    <property type="term" value="F:metallopeptidase activity"/>
    <property type="evidence" value="ECO:0007669"/>
    <property type="project" value="UniProtKB-KW"/>
</dbReference>
<dbReference type="PANTHER" id="PTHR31817:SF0">
    <property type="entry name" value="CHROMOSOME UNDETERMINED SCAFFOLD_67, WHOLE GENOME SHOTGUN SEQUENCE"/>
    <property type="match status" value="1"/>
</dbReference>